<keyword evidence="13" id="KW-0472">Membrane</keyword>
<keyword evidence="15" id="KW-1185">Reference proteome</keyword>
<organism evidence="15 16">
    <name type="scientific">Pyricularia grisea</name>
    <name type="common">Crabgrass-specific blast fungus</name>
    <name type="synonym">Magnaporthe grisea</name>
    <dbReference type="NCBI Taxonomy" id="148305"/>
    <lineage>
        <taxon>Eukaryota</taxon>
        <taxon>Fungi</taxon>
        <taxon>Dikarya</taxon>
        <taxon>Ascomycota</taxon>
        <taxon>Pezizomycotina</taxon>
        <taxon>Sordariomycetes</taxon>
        <taxon>Sordariomycetidae</taxon>
        <taxon>Magnaporthales</taxon>
        <taxon>Pyriculariaceae</taxon>
        <taxon>Pyricularia</taxon>
    </lineage>
</organism>
<evidence type="ECO:0000256" key="12">
    <source>
        <dbReference type="SAM" id="MobiDB-lite"/>
    </source>
</evidence>
<dbReference type="InterPro" id="IPR036533">
    <property type="entry name" value="BAG_dom_sf"/>
</dbReference>
<evidence type="ECO:0000313" key="15">
    <source>
        <dbReference type="Proteomes" id="UP000515153"/>
    </source>
</evidence>
<protein>
    <recommendedName>
        <fullName evidence="2">non-specific serine/threonine protein kinase</fullName>
        <ecNumber evidence="2">2.7.11.1</ecNumber>
    </recommendedName>
    <alternativeName>
        <fullName evidence="9">Autophagy-related protein 1</fullName>
    </alternativeName>
</protein>
<evidence type="ECO:0000256" key="8">
    <source>
        <dbReference type="ARBA" id="ARBA00022927"/>
    </source>
</evidence>
<feature type="domain" description="Protein kinase" evidence="14">
    <location>
        <begin position="46"/>
        <end position="328"/>
    </location>
</feature>
<evidence type="ECO:0000256" key="3">
    <source>
        <dbReference type="ARBA" id="ARBA00022527"/>
    </source>
</evidence>
<evidence type="ECO:0000256" key="1">
    <source>
        <dbReference type="ARBA" id="ARBA00004623"/>
    </source>
</evidence>
<evidence type="ECO:0000256" key="7">
    <source>
        <dbReference type="ARBA" id="ARBA00022840"/>
    </source>
</evidence>
<keyword evidence="5" id="KW-0547">Nucleotide-binding</keyword>
<dbReference type="KEGG" id="pgri:PgNI_00175"/>
<dbReference type="InterPro" id="IPR025363">
    <property type="entry name" value="DUF4267"/>
</dbReference>
<keyword evidence="6" id="KW-0418">Kinase</keyword>
<dbReference type="GO" id="GO:0015031">
    <property type="term" value="P:protein transport"/>
    <property type="evidence" value="ECO:0007669"/>
    <property type="project" value="UniProtKB-KW"/>
</dbReference>
<feature type="compositionally biased region" description="Low complexity" evidence="12">
    <location>
        <begin position="373"/>
        <end position="385"/>
    </location>
</feature>
<dbReference type="Pfam" id="PF00069">
    <property type="entry name" value="Pkinase"/>
    <property type="match status" value="1"/>
</dbReference>
<dbReference type="GO" id="GO:0010506">
    <property type="term" value="P:regulation of autophagy"/>
    <property type="evidence" value="ECO:0007669"/>
    <property type="project" value="InterPro"/>
</dbReference>
<keyword evidence="3" id="KW-0723">Serine/threonine-protein kinase</keyword>
<feature type="region of interest" description="Disordered" evidence="12">
    <location>
        <begin position="424"/>
        <end position="513"/>
    </location>
</feature>
<comment type="catalytic activity">
    <reaction evidence="11">
        <text>L-seryl-[protein] + ATP = O-phospho-L-seryl-[protein] + ADP + H(+)</text>
        <dbReference type="Rhea" id="RHEA:17989"/>
        <dbReference type="Rhea" id="RHEA-COMP:9863"/>
        <dbReference type="Rhea" id="RHEA-COMP:11604"/>
        <dbReference type="ChEBI" id="CHEBI:15378"/>
        <dbReference type="ChEBI" id="CHEBI:29999"/>
        <dbReference type="ChEBI" id="CHEBI:30616"/>
        <dbReference type="ChEBI" id="CHEBI:83421"/>
        <dbReference type="ChEBI" id="CHEBI:456216"/>
        <dbReference type="EC" id="2.7.11.1"/>
    </reaction>
</comment>
<keyword evidence="13" id="KW-0812">Transmembrane</keyword>
<name>A0A6P8BFY4_PYRGI</name>
<keyword evidence="8" id="KW-0653">Protein transport</keyword>
<evidence type="ECO:0000256" key="10">
    <source>
        <dbReference type="ARBA" id="ARBA00047899"/>
    </source>
</evidence>
<keyword evidence="4" id="KW-0808">Transferase</keyword>
<evidence type="ECO:0000256" key="13">
    <source>
        <dbReference type="SAM" id="Phobius"/>
    </source>
</evidence>
<keyword evidence="7" id="KW-0067">ATP-binding</keyword>
<reference evidence="16" key="1">
    <citation type="journal article" date="2019" name="Mol. Biol. Evol.">
        <title>Blast fungal genomes show frequent chromosomal changes, gene gains and losses, and effector gene turnover.</title>
        <authorList>
            <person name="Gomez Luciano L.B."/>
            <person name="Jason Tsai I."/>
            <person name="Chuma I."/>
            <person name="Tosa Y."/>
            <person name="Chen Y.H."/>
            <person name="Li J.Y."/>
            <person name="Li M.Y."/>
            <person name="Jade Lu M.Y."/>
            <person name="Nakayashiki H."/>
            <person name="Li W.H."/>
        </authorList>
    </citation>
    <scope>NUCLEOTIDE SEQUENCE</scope>
    <source>
        <strain evidence="16">NI907</strain>
    </source>
</reference>
<keyword evidence="8" id="KW-0813">Transport</keyword>
<feature type="region of interest" description="Disordered" evidence="12">
    <location>
        <begin position="1"/>
        <end position="23"/>
    </location>
</feature>
<feature type="region of interest" description="Disordered" evidence="12">
    <location>
        <begin position="370"/>
        <end position="405"/>
    </location>
</feature>
<evidence type="ECO:0000313" key="16">
    <source>
        <dbReference type="RefSeq" id="XP_030985951.1"/>
    </source>
</evidence>
<dbReference type="SUPFAM" id="SSF63491">
    <property type="entry name" value="BAG domain"/>
    <property type="match status" value="1"/>
</dbReference>
<dbReference type="InterPro" id="IPR003103">
    <property type="entry name" value="BAG_domain"/>
</dbReference>
<comment type="subcellular location">
    <subcellularLocation>
        <location evidence="1">Preautophagosomal structure membrane</location>
        <topology evidence="1">Peripheral membrane protein</topology>
    </subcellularLocation>
</comment>
<reference evidence="16" key="3">
    <citation type="submission" date="2025-08" db="UniProtKB">
        <authorList>
            <consortium name="RefSeq"/>
        </authorList>
    </citation>
    <scope>IDENTIFICATION</scope>
    <source>
        <strain evidence="16">NI907</strain>
    </source>
</reference>
<dbReference type="GO" id="GO:0005776">
    <property type="term" value="C:autophagosome"/>
    <property type="evidence" value="ECO:0007669"/>
    <property type="project" value="TreeGrafter"/>
</dbReference>
<dbReference type="GO" id="GO:0051087">
    <property type="term" value="F:protein-folding chaperone binding"/>
    <property type="evidence" value="ECO:0007669"/>
    <property type="project" value="InterPro"/>
</dbReference>
<feature type="compositionally biased region" description="Low complexity" evidence="12">
    <location>
        <begin position="1"/>
        <end position="14"/>
    </location>
</feature>
<evidence type="ECO:0000256" key="5">
    <source>
        <dbReference type="ARBA" id="ARBA00022741"/>
    </source>
</evidence>
<dbReference type="GO" id="GO:0034045">
    <property type="term" value="C:phagophore assembly site membrane"/>
    <property type="evidence" value="ECO:0007669"/>
    <property type="project" value="UniProtKB-SubCell"/>
</dbReference>
<dbReference type="SUPFAM" id="SSF56112">
    <property type="entry name" value="Protein kinase-like (PK-like)"/>
    <property type="match status" value="1"/>
</dbReference>
<dbReference type="RefSeq" id="XP_030985951.1">
    <property type="nucleotide sequence ID" value="XM_031120258.1"/>
</dbReference>
<dbReference type="Gene3D" id="1.10.510.10">
    <property type="entry name" value="Transferase(Phosphotransferase) domain 1"/>
    <property type="match status" value="1"/>
</dbReference>
<evidence type="ECO:0000259" key="14">
    <source>
        <dbReference type="PROSITE" id="PS50011"/>
    </source>
</evidence>
<dbReference type="GO" id="GO:0005524">
    <property type="term" value="F:ATP binding"/>
    <property type="evidence" value="ECO:0007669"/>
    <property type="project" value="UniProtKB-KW"/>
</dbReference>
<feature type="compositionally biased region" description="Pro residues" evidence="12">
    <location>
        <begin position="443"/>
        <end position="452"/>
    </location>
</feature>
<evidence type="ECO:0000256" key="2">
    <source>
        <dbReference type="ARBA" id="ARBA00012513"/>
    </source>
</evidence>
<proteinExistence type="predicted"/>
<evidence type="ECO:0000256" key="4">
    <source>
        <dbReference type="ARBA" id="ARBA00022679"/>
    </source>
</evidence>
<dbReference type="GeneID" id="41955172"/>
<evidence type="ECO:0000256" key="11">
    <source>
        <dbReference type="ARBA" id="ARBA00048679"/>
    </source>
</evidence>
<dbReference type="InterPro" id="IPR045269">
    <property type="entry name" value="Atg1-like"/>
</dbReference>
<accession>A0A6P8BFY4</accession>
<dbReference type="Gene3D" id="1.20.58.120">
    <property type="entry name" value="BAG domain"/>
    <property type="match status" value="1"/>
</dbReference>
<dbReference type="Proteomes" id="UP000515153">
    <property type="component" value="Unplaced"/>
</dbReference>
<gene>
    <name evidence="16" type="ORF">PgNI_00175</name>
</gene>
<dbReference type="InterPro" id="IPR011009">
    <property type="entry name" value="Kinase-like_dom_sf"/>
</dbReference>
<sequence length="832" mass="91251">MSAAKTTMAGTAAGHHPGRRRRIPDLVLDSEMKTSKLGKGCIQHASLEPPILPGDRFSKVHKTWYRKSTIVPGRVFLEECPRTAEVRAVKVLDAHLVFTEVDYARELEALAKFSRPKYAHCFVNSSGWYELDRDVVVVSMEYLPLGDLGRYLSKPLPELEARCIVEQLLEGLGYMHEAGFVHRNLTPENIMVAATSPRWVVKIGGFGCVTRDPVDVTMGCSINQLSEKYSAPELLRLSKAGEDAAYAIDMWSLGAITFRLLTGAAPFDDEESSNHLQYVLRRGRSDLQTWRLDEARVSKSAQDFILALMAPEAHKRLSAQDATAHQWFKPGSSSAAGRVHVTPPQYVPVPSSSHQRINLSKIETDLTNLHLGTRTPSPARATTTRGSHTPDLKLTPDRYNTGNQGFVRPRFEYRHSGDTGEEWVGRIVNPFPPSEESQTRQFPSPPPQPSTTPRPALHRQNSSKRKLSREPDDHPPQLQKRPSLKKTDDDDDDDDFATHMSTAGSSFGPALSATDRHGGYETCSETLVDHNTRPCPGPMAELWAIQTRFDNLVRPQCAAFTSARGNDVTFKEHARLAQELEQLLTDVDKVQGRRDNEAARAFGRRLVDKVQAELKNVDWAFRSGGWRWWDCRACKKQVRFAKGTRDGTYEVDSGEGTNMVVVGNPSLQGNTMVTINIMDSVNLTDAFKAVCCIFTVAAVFTGTQAIVNPTGFATSFGIPLDQPPQPPKQQAAAAAATFTATSTTNPPRHESAASSYVALVGARQLGTGITLLVFAYQGKWVECATILSIIGLVVAGMDGYHIAKNGNLGGGVFHAGPGAAIAALAGAVVWYK</sequence>
<keyword evidence="13" id="KW-1133">Transmembrane helix</keyword>
<dbReference type="GO" id="GO:0005829">
    <property type="term" value="C:cytosol"/>
    <property type="evidence" value="ECO:0007669"/>
    <property type="project" value="TreeGrafter"/>
</dbReference>
<feature type="transmembrane region" description="Helical" evidence="13">
    <location>
        <begin position="783"/>
        <end position="802"/>
    </location>
</feature>
<reference evidence="16" key="2">
    <citation type="submission" date="2019-10" db="EMBL/GenBank/DDBJ databases">
        <authorList>
            <consortium name="NCBI Genome Project"/>
        </authorList>
    </citation>
    <scope>NUCLEOTIDE SEQUENCE</scope>
    <source>
        <strain evidence="16">NI907</strain>
    </source>
</reference>
<evidence type="ECO:0000256" key="6">
    <source>
        <dbReference type="ARBA" id="ARBA00022777"/>
    </source>
</evidence>
<dbReference type="EC" id="2.7.11.1" evidence="2"/>
<dbReference type="GO" id="GO:0000045">
    <property type="term" value="P:autophagosome assembly"/>
    <property type="evidence" value="ECO:0007669"/>
    <property type="project" value="TreeGrafter"/>
</dbReference>
<dbReference type="GO" id="GO:0004674">
    <property type="term" value="F:protein serine/threonine kinase activity"/>
    <property type="evidence" value="ECO:0007669"/>
    <property type="project" value="UniProtKB-KW"/>
</dbReference>
<dbReference type="PANTHER" id="PTHR24348">
    <property type="entry name" value="SERINE/THREONINE-PROTEIN KINASE UNC-51-RELATED"/>
    <property type="match status" value="1"/>
</dbReference>
<dbReference type="PROSITE" id="PS50011">
    <property type="entry name" value="PROTEIN_KINASE_DOM"/>
    <property type="match status" value="1"/>
</dbReference>
<feature type="transmembrane region" description="Helical" evidence="13">
    <location>
        <begin position="808"/>
        <end position="831"/>
    </location>
</feature>
<dbReference type="Pfam" id="PF02179">
    <property type="entry name" value="BAG"/>
    <property type="match status" value="1"/>
</dbReference>
<dbReference type="PANTHER" id="PTHR24348:SF22">
    <property type="entry name" value="NON-SPECIFIC SERINE_THREONINE PROTEIN KINASE"/>
    <property type="match status" value="1"/>
</dbReference>
<dbReference type="InterPro" id="IPR000719">
    <property type="entry name" value="Prot_kinase_dom"/>
</dbReference>
<comment type="catalytic activity">
    <reaction evidence="10">
        <text>L-threonyl-[protein] + ATP = O-phospho-L-threonyl-[protein] + ADP + H(+)</text>
        <dbReference type="Rhea" id="RHEA:46608"/>
        <dbReference type="Rhea" id="RHEA-COMP:11060"/>
        <dbReference type="Rhea" id="RHEA-COMP:11605"/>
        <dbReference type="ChEBI" id="CHEBI:15378"/>
        <dbReference type="ChEBI" id="CHEBI:30013"/>
        <dbReference type="ChEBI" id="CHEBI:30616"/>
        <dbReference type="ChEBI" id="CHEBI:61977"/>
        <dbReference type="ChEBI" id="CHEBI:456216"/>
        <dbReference type="EC" id="2.7.11.1"/>
    </reaction>
</comment>
<dbReference type="Pfam" id="PF14087">
    <property type="entry name" value="DUF4267"/>
    <property type="match status" value="1"/>
</dbReference>
<evidence type="ECO:0000256" key="9">
    <source>
        <dbReference type="ARBA" id="ARBA00030237"/>
    </source>
</evidence>
<dbReference type="AlphaFoldDB" id="A0A6P8BFY4"/>